<evidence type="ECO:0000256" key="2">
    <source>
        <dbReference type="ARBA" id="ARBA00022737"/>
    </source>
</evidence>
<organism evidence="6 7">
    <name type="scientific">Ficus carica</name>
    <name type="common">Common fig</name>
    <dbReference type="NCBI Taxonomy" id="3494"/>
    <lineage>
        <taxon>Eukaryota</taxon>
        <taxon>Viridiplantae</taxon>
        <taxon>Streptophyta</taxon>
        <taxon>Embryophyta</taxon>
        <taxon>Tracheophyta</taxon>
        <taxon>Spermatophyta</taxon>
        <taxon>Magnoliopsida</taxon>
        <taxon>eudicotyledons</taxon>
        <taxon>Gunneridae</taxon>
        <taxon>Pentapetalae</taxon>
        <taxon>rosids</taxon>
        <taxon>fabids</taxon>
        <taxon>Rosales</taxon>
        <taxon>Moraceae</taxon>
        <taxon>Ficeae</taxon>
        <taxon>Ficus</taxon>
    </lineage>
</organism>
<proteinExistence type="predicted"/>
<feature type="region of interest" description="Disordered" evidence="5">
    <location>
        <begin position="1"/>
        <end position="33"/>
    </location>
</feature>
<evidence type="ECO:0000256" key="3">
    <source>
        <dbReference type="ARBA" id="ARBA00022884"/>
    </source>
</evidence>
<comment type="caution">
    <text evidence="6">The sequence shown here is derived from an EMBL/GenBank/DDBJ whole genome shotgun (WGS) entry which is preliminary data.</text>
</comment>
<evidence type="ECO:0000256" key="1">
    <source>
        <dbReference type="ARBA" id="ARBA00004123"/>
    </source>
</evidence>
<feature type="compositionally biased region" description="Basic and acidic residues" evidence="5">
    <location>
        <begin position="63"/>
        <end position="72"/>
    </location>
</feature>
<gene>
    <name evidence="6" type="ORF">TIFTF001_024846</name>
</gene>
<dbReference type="AlphaFoldDB" id="A0AA88AW69"/>
<sequence length="184" mass="19653">MAATATTKLKPNSPPPPFSSPICPSPSPTLSAATEDANRAIEVKNGTSVGDRKIIVKHAMHRAPLEQRRSKISEANLDNALKSEKDKDGGISKSEEAAPNLDGAVALKKSTEKHFEVKKAAKLNVDLDDKTGGSEKQRVARTVIFGGLLNAKIAEEVHGQAREIGTVCSVAYPLPKEELEKHGK</sequence>
<evidence type="ECO:0000256" key="5">
    <source>
        <dbReference type="SAM" id="MobiDB-lite"/>
    </source>
</evidence>
<keyword evidence="4" id="KW-0539">Nucleus</keyword>
<reference evidence="6" key="1">
    <citation type="submission" date="2023-07" db="EMBL/GenBank/DDBJ databases">
        <title>draft genome sequence of fig (Ficus carica).</title>
        <authorList>
            <person name="Takahashi T."/>
            <person name="Nishimura K."/>
        </authorList>
    </citation>
    <scope>NUCLEOTIDE SEQUENCE</scope>
</reference>
<feature type="region of interest" description="Disordered" evidence="5">
    <location>
        <begin position="60"/>
        <end position="99"/>
    </location>
</feature>
<feature type="compositionally biased region" description="Polar residues" evidence="5">
    <location>
        <begin position="1"/>
        <end position="10"/>
    </location>
</feature>
<keyword evidence="7" id="KW-1185">Reference proteome</keyword>
<keyword evidence="2" id="KW-0677">Repeat</keyword>
<evidence type="ECO:0000313" key="7">
    <source>
        <dbReference type="Proteomes" id="UP001187192"/>
    </source>
</evidence>
<feature type="compositionally biased region" description="Pro residues" evidence="5">
    <location>
        <begin position="12"/>
        <end position="27"/>
    </location>
</feature>
<dbReference type="EMBL" id="BTGU01000059">
    <property type="protein sequence ID" value="GMN55738.1"/>
    <property type="molecule type" value="Genomic_DNA"/>
</dbReference>
<comment type="subcellular location">
    <subcellularLocation>
        <location evidence="1">Nucleus</location>
    </subcellularLocation>
</comment>
<dbReference type="GO" id="GO:0005634">
    <property type="term" value="C:nucleus"/>
    <property type="evidence" value="ECO:0007669"/>
    <property type="project" value="UniProtKB-SubCell"/>
</dbReference>
<name>A0AA88AW69_FICCA</name>
<dbReference type="Proteomes" id="UP001187192">
    <property type="component" value="Unassembled WGS sequence"/>
</dbReference>
<evidence type="ECO:0000313" key="6">
    <source>
        <dbReference type="EMBL" id="GMN55738.1"/>
    </source>
</evidence>
<evidence type="ECO:0000256" key="4">
    <source>
        <dbReference type="ARBA" id="ARBA00023242"/>
    </source>
</evidence>
<dbReference type="SUPFAM" id="SSF54928">
    <property type="entry name" value="RNA-binding domain, RBD"/>
    <property type="match status" value="1"/>
</dbReference>
<dbReference type="PANTHER" id="PTHR48039">
    <property type="entry name" value="RNA-BINDING MOTIF PROTEIN 14B"/>
    <property type="match status" value="1"/>
</dbReference>
<dbReference type="GO" id="GO:0003729">
    <property type="term" value="F:mRNA binding"/>
    <property type="evidence" value="ECO:0007669"/>
    <property type="project" value="TreeGrafter"/>
</dbReference>
<dbReference type="InterPro" id="IPR035979">
    <property type="entry name" value="RBD_domain_sf"/>
</dbReference>
<dbReference type="PANTHER" id="PTHR48039:SF5">
    <property type="entry name" value="RNA-BINDING PROTEIN 28"/>
    <property type="match status" value="1"/>
</dbReference>
<dbReference type="InterPro" id="IPR051945">
    <property type="entry name" value="RRM_MRD1_RNA_proc_ribogen"/>
</dbReference>
<accession>A0AA88AW69</accession>
<protein>
    <submittedName>
        <fullName evidence="6">Uncharacterized protein</fullName>
    </submittedName>
</protein>
<keyword evidence="3" id="KW-0694">RNA-binding</keyword>
<feature type="compositionally biased region" description="Basic and acidic residues" evidence="5">
    <location>
        <begin position="81"/>
        <end position="96"/>
    </location>
</feature>